<dbReference type="PRINTS" id="PR00138">
    <property type="entry name" value="MATRIXIN"/>
</dbReference>
<evidence type="ECO:0000256" key="3">
    <source>
        <dbReference type="ARBA" id="ARBA00022723"/>
    </source>
</evidence>
<evidence type="ECO:0000313" key="12">
    <source>
        <dbReference type="Proteomes" id="UP000826271"/>
    </source>
</evidence>
<feature type="binding site" evidence="8">
    <location>
        <position position="212"/>
    </location>
    <ligand>
        <name>Ca(2+)</name>
        <dbReference type="ChEBI" id="CHEBI:29108"/>
        <label>3</label>
    </ligand>
</feature>
<keyword evidence="9" id="KW-0732">Signal</keyword>
<evidence type="ECO:0000256" key="5">
    <source>
        <dbReference type="ARBA" id="ARBA00022833"/>
    </source>
</evidence>
<dbReference type="InterPro" id="IPR033739">
    <property type="entry name" value="M10A_MMP"/>
</dbReference>
<feature type="binding site" evidence="8">
    <location>
        <position position="204"/>
    </location>
    <ligand>
        <name>Zn(2+)</name>
        <dbReference type="ChEBI" id="CHEBI:29105"/>
        <label>1</label>
    </ligand>
</feature>
<dbReference type="InterPro" id="IPR001818">
    <property type="entry name" value="Pept_M10_metallopeptidase"/>
</dbReference>
<dbReference type="SUPFAM" id="SSF47090">
    <property type="entry name" value="PGBD-like"/>
    <property type="match status" value="1"/>
</dbReference>
<evidence type="ECO:0000256" key="4">
    <source>
        <dbReference type="ARBA" id="ARBA00022801"/>
    </source>
</evidence>
<feature type="binding site" evidence="8">
    <location>
        <position position="209"/>
    </location>
    <ligand>
        <name>Ca(2+)</name>
        <dbReference type="ChEBI" id="CHEBI:29108"/>
        <label>3</label>
    </ligand>
</feature>
<protein>
    <recommendedName>
        <fullName evidence="10">Peptidase metallopeptidase domain-containing protein</fullName>
    </recommendedName>
</protein>
<proteinExistence type="inferred from homology"/>
<feature type="binding site" evidence="8">
    <location>
        <position position="192"/>
    </location>
    <ligand>
        <name>Ca(2+)</name>
        <dbReference type="ChEBI" id="CHEBI:29108"/>
        <label>2</label>
    </ligand>
</feature>
<comment type="caution">
    <text evidence="11">The sequence shown here is derived from an EMBL/GenBank/DDBJ whole genome shotgun (WGS) entry which is preliminary data.</text>
</comment>
<dbReference type="GO" id="GO:0004222">
    <property type="term" value="F:metalloendopeptidase activity"/>
    <property type="evidence" value="ECO:0007669"/>
    <property type="project" value="InterPro"/>
</dbReference>
<feature type="binding site" evidence="8">
    <location>
        <position position="258"/>
    </location>
    <ligand>
        <name>Zn(2+)</name>
        <dbReference type="ChEBI" id="CHEBI:29105"/>
        <label>2</label>
        <note>catalytic</note>
    </ligand>
</feature>
<dbReference type="AlphaFoldDB" id="A0AAV6YIC3"/>
<dbReference type="InterPro" id="IPR036365">
    <property type="entry name" value="PGBD-like_sf"/>
</dbReference>
<feature type="binding site" evidence="8">
    <location>
        <position position="229"/>
    </location>
    <ligand>
        <name>Ca(2+)</name>
        <dbReference type="ChEBI" id="CHEBI:29108"/>
        <label>3</label>
    </ligand>
</feature>
<evidence type="ECO:0000256" key="9">
    <source>
        <dbReference type="SAM" id="SignalP"/>
    </source>
</evidence>
<reference evidence="11" key="1">
    <citation type="submission" date="2019-10" db="EMBL/GenBank/DDBJ databases">
        <authorList>
            <person name="Zhang R."/>
            <person name="Pan Y."/>
            <person name="Wang J."/>
            <person name="Ma R."/>
            <person name="Yu S."/>
        </authorList>
    </citation>
    <scope>NUCLEOTIDE SEQUENCE</scope>
    <source>
        <strain evidence="11">LA-IB0</strain>
        <tissue evidence="11">Leaf</tissue>
    </source>
</reference>
<dbReference type="GO" id="GO:0006508">
    <property type="term" value="P:proteolysis"/>
    <property type="evidence" value="ECO:0007669"/>
    <property type="project" value="UniProtKB-KW"/>
</dbReference>
<keyword evidence="2" id="KW-0645">Protease</keyword>
<feature type="chain" id="PRO_5043585855" description="Peptidase metallopeptidase domain-containing protein" evidence="9">
    <location>
        <begin position="29"/>
        <end position="292"/>
    </location>
</feature>
<dbReference type="Pfam" id="PF01471">
    <property type="entry name" value="PG_binding_1"/>
    <property type="match status" value="1"/>
</dbReference>
<sequence>MAMAPKSFNLLSCISLLLLLNQVLLSHAKSPQSNAVSSSPLSFLNNLVGIRKGHTAKGLSQLKKHLTNLGYMKNYNKNSYDKARASIDLFDDDLELAIKQYQTFFHLKTNGILDSKTIETLRLPRCGVADFANSNGGQVNNIKWPRTKRSLTYSFPRATRKDVMNPIKDATQQWSNVTNFTFKYIENYDHADIKFSFQRRILGDVETFDGPSGIWAHAFGPNDGRVHYDGDEKWVAKGGLDLQTIMLHELGHVLGLGHTSDHDAIMYPIISTGIRKGLGQDDINGIRALYNF</sequence>
<evidence type="ECO:0000256" key="7">
    <source>
        <dbReference type="PIRSR" id="PIRSR621190-1"/>
    </source>
</evidence>
<dbReference type="Gene3D" id="3.40.390.10">
    <property type="entry name" value="Collagenase (Catalytic Domain)"/>
    <property type="match status" value="1"/>
</dbReference>
<dbReference type="InterPro" id="IPR021190">
    <property type="entry name" value="Pept_M10A"/>
</dbReference>
<evidence type="ECO:0000259" key="10">
    <source>
        <dbReference type="SMART" id="SM00235"/>
    </source>
</evidence>
<organism evidence="11 12">
    <name type="scientific">Buddleja alternifolia</name>
    <dbReference type="NCBI Taxonomy" id="168488"/>
    <lineage>
        <taxon>Eukaryota</taxon>
        <taxon>Viridiplantae</taxon>
        <taxon>Streptophyta</taxon>
        <taxon>Embryophyta</taxon>
        <taxon>Tracheophyta</taxon>
        <taxon>Spermatophyta</taxon>
        <taxon>Magnoliopsida</taxon>
        <taxon>eudicotyledons</taxon>
        <taxon>Gunneridae</taxon>
        <taxon>Pentapetalae</taxon>
        <taxon>asterids</taxon>
        <taxon>lamiids</taxon>
        <taxon>Lamiales</taxon>
        <taxon>Scrophulariaceae</taxon>
        <taxon>Buddlejeae</taxon>
        <taxon>Buddleja</taxon>
    </lineage>
</organism>
<feature type="binding site" evidence="8">
    <location>
        <position position="227"/>
    </location>
    <ligand>
        <name>Zn(2+)</name>
        <dbReference type="ChEBI" id="CHEBI:29105"/>
        <label>1</label>
    </ligand>
</feature>
<dbReference type="PANTHER" id="PTHR10201:SF213">
    <property type="entry name" value="METALLOENDOPROTEINASE 2-MMP-LIKE"/>
    <property type="match status" value="1"/>
</dbReference>
<dbReference type="SMART" id="SM00235">
    <property type="entry name" value="ZnMc"/>
    <property type="match status" value="1"/>
</dbReference>
<dbReference type="PANTHER" id="PTHR10201">
    <property type="entry name" value="MATRIX METALLOPROTEINASE"/>
    <property type="match status" value="1"/>
</dbReference>
<keyword evidence="6" id="KW-0482">Metalloprotease</keyword>
<evidence type="ECO:0000256" key="8">
    <source>
        <dbReference type="PIRSR" id="PIRSR621190-2"/>
    </source>
</evidence>
<feature type="binding site" evidence="8">
    <location>
        <position position="266"/>
    </location>
    <ligand>
        <name>Zn(2+)</name>
        <dbReference type="ChEBI" id="CHEBI:29105"/>
        <label>2</label>
        <note>catalytic</note>
    </ligand>
</feature>
<comment type="cofactor">
    <cofactor evidence="8">
        <name>Zn(2+)</name>
        <dbReference type="ChEBI" id="CHEBI:29105"/>
    </cofactor>
    <text evidence="8">Binds 2 Zn(2+) ions per subunit.</text>
</comment>
<evidence type="ECO:0000256" key="6">
    <source>
        <dbReference type="ARBA" id="ARBA00023049"/>
    </source>
</evidence>
<accession>A0AAV6YIC3</accession>
<gene>
    <name evidence="11" type="ORF">BUALT_Bualt01G0173400</name>
</gene>
<dbReference type="EMBL" id="WHWC01000001">
    <property type="protein sequence ID" value="KAG8391298.1"/>
    <property type="molecule type" value="Genomic_DNA"/>
</dbReference>
<evidence type="ECO:0000256" key="1">
    <source>
        <dbReference type="ARBA" id="ARBA00009614"/>
    </source>
</evidence>
<keyword evidence="5 8" id="KW-0862">Zinc</keyword>
<dbReference type="Proteomes" id="UP000826271">
    <property type="component" value="Unassembled WGS sequence"/>
</dbReference>
<evidence type="ECO:0000313" key="11">
    <source>
        <dbReference type="EMBL" id="KAG8391298.1"/>
    </source>
</evidence>
<feature type="active site" evidence="7">
    <location>
        <position position="249"/>
    </location>
</feature>
<keyword evidence="12" id="KW-1185">Reference proteome</keyword>
<dbReference type="InterPro" id="IPR024079">
    <property type="entry name" value="MetalloPept_cat_dom_sf"/>
</dbReference>
<keyword evidence="3 8" id="KW-0479">Metal-binding</keyword>
<keyword evidence="8" id="KW-0106">Calcium</keyword>
<evidence type="ECO:0000256" key="2">
    <source>
        <dbReference type="ARBA" id="ARBA00022670"/>
    </source>
</evidence>
<feature type="binding site" evidence="8">
    <location>
        <position position="252"/>
    </location>
    <ligand>
        <name>Zn(2+)</name>
        <dbReference type="ChEBI" id="CHEBI:29105"/>
        <label>2</label>
        <note>catalytic</note>
    </ligand>
</feature>
<dbReference type="InterPro" id="IPR002477">
    <property type="entry name" value="Peptidoglycan-bd-like"/>
</dbReference>
<dbReference type="CDD" id="cd04278">
    <property type="entry name" value="ZnMc_MMP"/>
    <property type="match status" value="1"/>
</dbReference>
<dbReference type="GO" id="GO:0031012">
    <property type="term" value="C:extracellular matrix"/>
    <property type="evidence" value="ECO:0007669"/>
    <property type="project" value="InterPro"/>
</dbReference>
<dbReference type="GO" id="GO:0030574">
    <property type="term" value="P:collagen catabolic process"/>
    <property type="evidence" value="ECO:0007669"/>
    <property type="project" value="TreeGrafter"/>
</dbReference>
<comment type="cofactor">
    <cofactor evidence="8">
        <name>Ca(2+)</name>
        <dbReference type="ChEBI" id="CHEBI:29108"/>
    </cofactor>
    <text evidence="8">Can bind about 5 Ca(2+) ions per subunit.</text>
</comment>
<feature type="signal peptide" evidence="9">
    <location>
        <begin position="1"/>
        <end position="28"/>
    </location>
</feature>
<name>A0AAV6YIC3_9LAMI</name>
<feature type="binding site" evidence="8">
    <location>
        <position position="232"/>
    </location>
    <ligand>
        <name>Ca(2+)</name>
        <dbReference type="ChEBI" id="CHEBI:29108"/>
        <label>1</label>
    </ligand>
</feature>
<dbReference type="GO" id="GO:0008270">
    <property type="term" value="F:zinc ion binding"/>
    <property type="evidence" value="ECO:0007669"/>
    <property type="project" value="InterPro"/>
</dbReference>
<feature type="binding site" evidence="8">
    <location>
        <position position="248"/>
    </location>
    <ligand>
        <name>Zn(2+)</name>
        <dbReference type="ChEBI" id="CHEBI:29105"/>
        <label>2</label>
        <note>catalytic</note>
    </ligand>
</feature>
<comment type="similarity">
    <text evidence="1">Belongs to the peptidase M10A family. Matrix metalloproteinases (MMPs) subfamily.</text>
</comment>
<feature type="domain" description="Peptidase metallopeptidase" evidence="10">
    <location>
        <begin position="140"/>
        <end position="292"/>
    </location>
</feature>
<feature type="binding site" evidence="8">
    <location>
        <position position="217"/>
    </location>
    <ligand>
        <name>Zn(2+)</name>
        <dbReference type="ChEBI" id="CHEBI:29105"/>
        <label>1</label>
    </ligand>
</feature>
<feature type="binding site" description="in inhibited form" evidence="8">
    <location>
        <position position="126"/>
    </location>
    <ligand>
        <name>Zn(2+)</name>
        <dbReference type="ChEBI" id="CHEBI:29105"/>
        <label>2</label>
        <note>catalytic</note>
    </ligand>
</feature>
<feature type="binding site" evidence="8">
    <location>
        <position position="210"/>
    </location>
    <ligand>
        <name>Ca(2+)</name>
        <dbReference type="ChEBI" id="CHEBI:29108"/>
        <label>3</label>
    </ligand>
</feature>
<keyword evidence="4" id="KW-0378">Hydrolase</keyword>
<dbReference type="InterPro" id="IPR006026">
    <property type="entry name" value="Peptidase_Metallo"/>
</dbReference>
<dbReference type="Pfam" id="PF00413">
    <property type="entry name" value="Peptidase_M10"/>
    <property type="match status" value="1"/>
</dbReference>
<dbReference type="GO" id="GO:0030198">
    <property type="term" value="P:extracellular matrix organization"/>
    <property type="evidence" value="ECO:0007669"/>
    <property type="project" value="TreeGrafter"/>
</dbReference>
<feature type="binding site" evidence="8">
    <location>
        <position position="232"/>
    </location>
    <ligand>
        <name>Ca(2+)</name>
        <dbReference type="ChEBI" id="CHEBI:29108"/>
        <label>3</label>
    </ligand>
</feature>
<dbReference type="SUPFAM" id="SSF55486">
    <property type="entry name" value="Metalloproteases ('zincins'), catalytic domain"/>
    <property type="match status" value="1"/>
</dbReference>